<dbReference type="InterPro" id="IPR053170">
    <property type="entry name" value="Transcription_regulator"/>
</dbReference>
<keyword evidence="3" id="KW-1185">Reference proteome</keyword>
<evidence type="ECO:0000313" key="2">
    <source>
        <dbReference type="EMBL" id="UUR08989.1"/>
    </source>
</evidence>
<organism evidence="2 3">
    <name type="scientific">Sphingomonas glaciei</name>
    <dbReference type="NCBI Taxonomy" id="2938948"/>
    <lineage>
        <taxon>Bacteria</taxon>
        <taxon>Pseudomonadati</taxon>
        <taxon>Pseudomonadota</taxon>
        <taxon>Alphaproteobacteria</taxon>
        <taxon>Sphingomonadales</taxon>
        <taxon>Sphingomonadaceae</taxon>
        <taxon>Sphingomonas</taxon>
    </lineage>
</organism>
<keyword evidence="1" id="KW-0472">Membrane</keyword>
<feature type="transmembrane region" description="Helical" evidence="1">
    <location>
        <begin position="165"/>
        <end position="184"/>
    </location>
</feature>
<reference evidence="2 3" key="1">
    <citation type="submission" date="2022-05" db="EMBL/GenBank/DDBJ databases">
        <title>S8-45 Sphingomonas ultraviolaceadurans.</title>
        <authorList>
            <person name="Liu Y."/>
        </authorList>
    </citation>
    <scope>NUCLEOTIDE SEQUENCE [LARGE SCALE GENOMIC DNA]</scope>
    <source>
        <strain evidence="2 3">S8-45</strain>
    </source>
</reference>
<keyword evidence="1" id="KW-0812">Transmembrane</keyword>
<accession>A0ABY5MZT7</accession>
<feature type="transmembrane region" description="Helical" evidence="1">
    <location>
        <begin position="130"/>
        <end position="153"/>
    </location>
</feature>
<feature type="transmembrane region" description="Helical" evidence="1">
    <location>
        <begin position="24"/>
        <end position="46"/>
    </location>
</feature>
<evidence type="ECO:0000313" key="3">
    <source>
        <dbReference type="Proteomes" id="UP000831921"/>
    </source>
</evidence>
<dbReference type="InterPro" id="IPR007404">
    <property type="entry name" value="YdjM-like"/>
</dbReference>
<dbReference type="PANTHER" id="PTHR40031">
    <property type="entry name" value="HYPOTHETICAL MEMBRANE SPANNING PROTEIN"/>
    <property type="match status" value="1"/>
</dbReference>
<sequence length="323" mass="35618">MDNLTHSLAGALLGQMGLKRASRFALAGCILGANAPDIDVIAPLFLPVDNIAFHRGPTHALFGLPVMAAGTVALLWLVDRLRPSKPGTTPFRAWPLFLVTLLAVISHPFLDWLTTYAVAFFAPLGDRWYSANAIFIIDWVYWIVLGLGIWLSVRRWRAGAERPGRPAIIAGSILLLYIAANVAWSAHAEQTLAAALRQRGIQPRLIVASPPPFAFWQRGMAWRSDTQWGAGSFSPGIGLQLEPASYPLGLDDPRFLHARAASRQVRSFLYWSRMPIVVEVAGRPVLTDQRYYRALDDDSVPAAIRRRAPTASFQVPLDLPSRP</sequence>
<dbReference type="PANTHER" id="PTHR40031:SF1">
    <property type="entry name" value="MEMBRANE-BOUND METAL-DEPENDENT HYDROLASE"/>
    <property type="match status" value="1"/>
</dbReference>
<keyword evidence="2" id="KW-0378">Hydrolase</keyword>
<protein>
    <submittedName>
        <fullName evidence="2">Metal-dependent hydrolase</fullName>
    </submittedName>
</protein>
<feature type="transmembrane region" description="Helical" evidence="1">
    <location>
        <begin position="58"/>
        <end position="78"/>
    </location>
</feature>
<dbReference type="GO" id="GO:0016787">
    <property type="term" value="F:hydrolase activity"/>
    <property type="evidence" value="ECO:0007669"/>
    <property type="project" value="UniProtKB-KW"/>
</dbReference>
<name>A0ABY5MZT7_9SPHN</name>
<dbReference type="RefSeq" id="WP_249504758.1">
    <property type="nucleotide sequence ID" value="NZ_CP097253.1"/>
</dbReference>
<evidence type="ECO:0000256" key="1">
    <source>
        <dbReference type="SAM" id="Phobius"/>
    </source>
</evidence>
<dbReference type="EMBL" id="CP097253">
    <property type="protein sequence ID" value="UUR08989.1"/>
    <property type="molecule type" value="Genomic_DNA"/>
</dbReference>
<dbReference type="Proteomes" id="UP000831921">
    <property type="component" value="Chromosome"/>
</dbReference>
<feature type="transmembrane region" description="Helical" evidence="1">
    <location>
        <begin position="90"/>
        <end position="110"/>
    </location>
</feature>
<keyword evidence="1" id="KW-1133">Transmembrane helix</keyword>
<proteinExistence type="predicted"/>
<dbReference type="Pfam" id="PF04307">
    <property type="entry name" value="YdjM"/>
    <property type="match status" value="1"/>
</dbReference>
<gene>
    <name evidence="2" type="ORF">M1K48_05015</name>
</gene>